<gene>
    <name evidence="2" type="ORF">RFI_04853</name>
</gene>
<protein>
    <submittedName>
        <fullName evidence="2">Uncharacterized protein</fullName>
    </submittedName>
</protein>
<comment type="caution">
    <text evidence="2">The sequence shown here is derived from an EMBL/GenBank/DDBJ whole genome shotgun (WGS) entry which is preliminary data.</text>
</comment>
<dbReference type="Proteomes" id="UP000023152">
    <property type="component" value="Unassembled WGS sequence"/>
</dbReference>
<dbReference type="AlphaFoldDB" id="X6P298"/>
<keyword evidence="3" id="KW-1185">Reference proteome</keyword>
<reference evidence="2 3" key="1">
    <citation type="journal article" date="2013" name="Curr. Biol.">
        <title>The Genome of the Foraminiferan Reticulomyxa filosa.</title>
        <authorList>
            <person name="Glockner G."/>
            <person name="Hulsmann N."/>
            <person name="Schleicher M."/>
            <person name="Noegel A.A."/>
            <person name="Eichinger L."/>
            <person name="Gallinger C."/>
            <person name="Pawlowski J."/>
            <person name="Sierra R."/>
            <person name="Euteneuer U."/>
            <person name="Pillet L."/>
            <person name="Moustafa A."/>
            <person name="Platzer M."/>
            <person name="Groth M."/>
            <person name="Szafranski K."/>
            <person name="Schliwa M."/>
        </authorList>
    </citation>
    <scope>NUCLEOTIDE SEQUENCE [LARGE SCALE GENOMIC DNA]</scope>
</reference>
<keyword evidence="1" id="KW-0812">Transmembrane</keyword>
<keyword evidence="1" id="KW-0472">Membrane</keyword>
<dbReference type="EMBL" id="ASPP01004345">
    <property type="protein sequence ID" value="ETO32263.1"/>
    <property type="molecule type" value="Genomic_DNA"/>
</dbReference>
<evidence type="ECO:0000256" key="1">
    <source>
        <dbReference type="SAM" id="Phobius"/>
    </source>
</evidence>
<proteinExistence type="predicted"/>
<sequence>MIGLTQEKIKVSDNVELAGGRKSLKWIVVADFVVAKKCQQANSMIGGTMINDWINISKFTTKKKDYLLYIIIVVCINIVCEKYWILCSLAFSGKHNIERLEGETDSRKERSLVWIWANGALAAQWPVREKSILKPTYAVVTARKKTSILKWWTRKYQIRLPIQAR</sequence>
<organism evidence="2 3">
    <name type="scientific">Reticulomyxa filosa</name>
    <dbReference type="NCBI Taxonomy" id="46433"/>
    <lineage>
        <taxon>Eukaryota</taxon>
        <taxon>Sar</taxon>
        <taxon>Rhizaria</taxon>
        <taxon>Retaria</taxon>
        <taxon>Foraminifera</taxon>
        <taxon>Monothalamids</taxon>
        <taxon>Reticulomyxidae</taxon>
        <taxon>Reticulomyxa</taxon>
    </lineage>
</organism>
<keyword evidence="1" id="KW-1133">Transmembrane helix</keyword>
<evidence type="ECO:0000313" key="3">
    <source>
        <dbReference type="Proteomes" id="UP000023152"/>
    </source>
</evidence>
<name>X6P298_RETFI</name>
<feature type="transmembrane region" description="Helical" evidence="1">
    <location>
        <begin position="66"/>
        <end position="86"/>
    </location>
</feature>
<accession>X6P298</accession>
<evidence type="ECO:0000313" key="2">
    <source>
        <dbReference type="EMBL" id="ETO32263.1"/>
    </source>
</evidence>